<dbReference type="GeneID" id="8852126"/>
<evidence type="ECO:0000313" key="6">
    <source>
        <dbReference type="EMBL" id="EFC42979.1"/>
    </source>
</evidence>
<feature type="region of interest" description="Disordered" evidence="4">
    <location>
        <begin position="53"/>
        <end position="81"/>
    </location>
</feature>
<dbReference type="RefSeq" id="XP_002675723.1">
    <property type="nucleotide sequence ID" value="XM_002675677.1"/>
</dbReference>
<protein>
    <submittedName>
        <fullName evidence="6">Penicillin amidase</fullName>
    </submittedName>
</protein>
<dbReference type="PIRSF" id="PIRSF001227">
    <property type="entry name" value="Pen_acylase"/>
    <property type="match status" value="1"/>
</dbReference>
<accession>D2VJM6</accession>
<dbReference type="MEROPS" id="S45.003"/>
<dbReference type="GO" id="GO:0016811">
    <property type="term" value="F:hydrolase activity, acting on carbon-nitrogen (but not peptide) bonds, in linear amides"/>
    <property type="evidence" value="ECO:0007669"/>
    <property type="project" value="InterPro"/>
</dbReference>
<evidence type="ECO:0000313" key="7">
    <source>
        <dbReference type="Proteomes" id="UP000006671"/>
    </source>
</evidence>
<dbReference type="Gene3D" id="1.10.439.10">
    <property type="entry name" value="Penicillin Amidohydrolase, domain 1"/>
    <property type="match status" value="1"/>
</dbReference>
<evidence type="ECO:0000256" key="1">
    <source>
        <dbReference type="ARBA" id="ARBA00006586"/>
    </source>
</evidence>
<comment type="similarity">
    <text evidence="1">Belongs to the peptidase S45 family.</text>
</comment>
<dbReference type="InterPro" id="IPR029055">
    <property type="entry name" value="Ntn_hydrolases_N"/>
</dbReference>
<dbReference type="Gene3D" id="1.10.1400.10">
    <property type="match status" value="1"/>
</dbReference>
<feature type="transmembrane region" description="Helical" evidence="5">
    <location>
        <begin position="94"/>
        <end position="117"/>
    </location>
</feature>
<dbReference type="Proteomes" id="UP000006671">
    <property type="component" value="Unassembled WGS sequence"/>
</dbReference>
<dbReference type="InterPro" id="IPR023343">
    <property type="entry name" value="Penicillin_amidase_dom1"/>
</dbReference>
<dbReference type="SUPFAM" id="SSF56235">
    <property type="entry name" value="N-terminal nucleophile aminohydrolases (Ntn hydrolases)"/>
    <property type="match status" value="1"/>
</dbReference>
<dbReference type="VEuPathDB" id="AmoebaDB:NAEGRDRAFT_83206"/>
<dbReference type="GO" id="GO:0017000">
    <property type="term" value="P:antibiotic biosynthetic process"/>
    <property type="evidence" value="ECO:0007669"/>
    <property type="project" value="InterPro"/>
</dbReference>
<keyword evidence="2" id="KW-0378">Hydrolase</keyword>
<dbReference type="AlphaFoldDB" id="D2VJM6"/>
<keyword evidence="3" id="KW-0865">Zymogen</keyword>
<proteinExistence type="inferred from homology"/>
<feature type="transmembrane region" description="Helical" evidence="5">
    <location>
        <begin position="6"/>
        <end position="23"/>
    </location>
</feature>
<dbReference type="Pfam" id="PF01804">
    <property type="entry name" value="Penicil_amidase"/>
    <property type="match status" value="1"/>
</dbReference>
<keyword evidence="5" id="KW-0812">Transmembrane</keyword>
<evidence type="ECO:0000256" key="3">
    <source>
        <dbReference type="ARBA" id="ARBA00023145"/>
    </source>
</evidence>
<organism evidence="7">
    <name type="scientific">Naegleria gruberi</name>
    <name type="common">Amoeba</name>
    <dbReference type="NCBI Taxonomy" id="5762"/>
    <lineage>
        <taxon>Eukaryota</taxon>
        <taxon>Discoba</taxon>
        <taxon>Heterolobosea</taxon>
        <taxon>Tetramitia</taxon>
        <taxon>Eutetramitia</taxon>
        <taxon>Vahlkampfiidae</taxon>
        <taxon>Naegleria</taxon>
    </lineage>
</organism>
<gene>
    <name evidence="6" type="ORF">NAEGRDRAFT_83206</name>
</gene>
<feature type="compositionally biased region" description="Acidic residues" evidence="4">
    <location>
        <begin position="61"/>
        <end position="81"/>
    </location>
</feature>
<sequence length="917" mass="102881">MLLLEGATFFFCIYHLYNIYKFFKTRARHSGKKGISAIVAALCSSEVNQYNAYSDSRQGNEEDDFDDEEDDEDDEEEEEEESKFSKFVVGFLKIAANAIAVLCFIILVLFTVVVVPLQQQTYPTYNGTLKLPKFTPKGSSAPTISRESNGVVHIKASHDYDLYFAQGVAVAQDRLWQLEFNRRLSNGILAEVAGADAVNVDSWFRTLGFARSAANILPTIDAETLSFIQAYCDGINSYINSNPPLQPEFVLLNTKPVEWTPSDVIAYMKFVSFSLSDNMEKEVWRFKMMQRNITKDRVNELVPFYPTDMPTILSLEEMNLQNVPVEEREKIEKAQQDDSAAFIPKAIHNLTMSVMEEMFASLEESGEWGKQAVRSVLKGMVAPDITGNKASNNWVLGTKITANNGSLLANDPHLDLTAPGIWYLAHLEGPTHNVIGSTFVGLPGIVIGKNDFISWGVTTGLVDAQDLYVMSEVEEGKTYNYNGKVLQYETRTETINVKGAAAKTITVKESVYGPVINDHYQVDGNVLCLKSLTTYTNDTTLQAFLKLNREAKDWNSFVDVVSLFVSPSQNFVFADKSGNIGYYLAGLVPIRKEGHNGRFPVIGDGSYDWQGFIPAAEKPSVYNPKKDYIASANNRVTPVGYKYSITQDWYSFYRASRIVSLIETAIEKGTPLNFEYMKKMQHDVHSPVFDQFKFVFEAIPKFRNLTENKEKLREKLINWDGDEILYSQSASIFEMWYKIMGNLTKVETVNRWSFGPYLYNALKNGDSACENYHNTTCMLFAIDSFENAIDALEATYGSIPLWGSDIHESEFPNPVMDNTVLKCLAGATRTTVGGSSTINVGETQYPALNSRWGVSYRQVVDWRGNQASFIIPLGQSGNFLSPLYTNLLEMWSDPTGQYLDMKSAGYTATNTLSLSSQ</sequence>
<dbReference type="Gene3D" id="2.30.120.10">
    <property type="match status" value="1"/>
</dbReference>
<dbReference type="eggNOG" id="ENOG502S0YK">
    <property type="taxonomic scope" value="Eukaryota"/>
</dbReference>
<dbReference type="Gene3D" id="3.60.20.10">
    <property type="entry name" value="Glutamine Phosphoribosylpyrophosphate, subunit 1, domain 1"/>
    <property type="match status" value="1"/>
</dbReference>
<evidence type="ECO:0000256" key="4">
    <source>
        <dbReference type="SAM" id="MobiDB-lite"/>
    </source>
</evidence>
<dbReference type="PANTHER" id="PTHR34218:SF4">
    <property type="entry name" value="ACYL-HOMOSERINE LACTONE ACYLASE QUIP"/>
    <property type="match status" value="1"/>
</dbReference>
<dbReference type="OrthoDB" id="330152at2759"/>
<keyword evidence="7" id="KW-1185">Reference proteome</keyword>
<dbReference type="InterPro" id="IPR043147">
    <property type="entry name" value="Penicillin_amidase_A-knob"/>
</dbReference>
<reference evidence="6 7" key="1">
    <citation type="journal article" date="2010" name="Cell">
        <title>The genome of Naegleria gruberi illuminates early eukaryotic versatility.</title>
        <authorList>
            <person name="Fritz-Laylin L.K."/>
            <person name="Prochnik S.E."/>
            <person name="Ginger M.L."/>
            <person name="Dacks J.B."/>
            <person name="Carpenter M.L."/>
            <person name="Field M.C."/>
            <person name="Kuo A."/>
            <person name="Paredez A."/>
            <person name="Chapman J."/>
            <person name="Pham J."/>
            <person name="Shu S."/>
            <person name="Neupane R."/>
            <person name="Cipriano M."/>
            <person name="Mancuso J."/>
            <person name="Tu H."/>
            <person name="Salamov A."/>
            <person name="Lindquist E."/>
            <person name="Shapiro H."/>
            <person name="Lucas S."/>
            <person name="Grigoriev I.V."/>
            <person name="Cande W.Z."/>
            <person name="Fulton C."/>
            <person name="Rokhsar D.S."/>
            <person name="Dawson S.C."/>
        </authorList>
    </citation>
    <scope>NUCLEOTIDE SEQUENCE [LARGE SCALE GENOMIC DNA]</scope>
    <source>
        <strain evidence="6 7">NEG-M</strain>
    </source>
</reference>
<evidence type="ECO:0000256" key="5">
    <source>
        <dbReference type="SAM" id="Phobius"/>
    </source>
</evidence>
<dbReference type="InParanoid" id="D2VJM6"/>
<dbReference type="EMBL" id="GG738876">
    <property type="protein sequence ID" value="EFC42979.1"/>
    <property type="molecule type" value="Genomic_DNA"/>
</dbReference>
<dbReference type="InterPro" id="IPR043146">
    <property type="entry name" value="Penicillin_amidase_N_B-knob"/>
</dbReference>
<dbReference type="PANTHER" id="PTHR34218">
    <property type="entry name" value="PEPTIDASE S45 PENICILLIN AMIDASE"/>
    <property type="match status" value="1"/>
</dbReference>
<keyword evidence="5" id="KW-1133">Transmembrane helix</keyword>
<dbReference type="CDD" id="cd03747">
    <property type="entry name" value="Ntn_PGA_like"/>
    <property type="match status" value="1"/>
</dbReference>
<keyword evidence="5" id="KW-0472">Membrane</keyword>
<dbReference type="InterPro" id="IPR002692">
    <property type="entry name" value="S45"/>
</dbReference>
<dbReference type="InterPro" id="IPR014395">
    <property type="entry name" value="Pen/GL7ACA/AHL_acylase"/>
</dbReference>
<evidence type="ECO:0000256" key="2">
    <source>
        <dbReference type="ARBA" id="ARBA00022801"/>
    </source>
</evidence>
<dbReference type="KEGG" id="ngr:NAEGRDRAFT_83206"/>
<name>D2VJM6_NAEGR</name>